<dbReference type="Gene3D" id="1.10.287.810">
    <property type="entry name" value="Mitochondrial import inner membrane translocase subunit tim13 like domains"/>
    <property type="match status" value="1"/>
</dbReference>
<dbReference type="GO" id="GO:0042719">
    <property type="term" value="C:mitochondrial intermembrane space chaperone complex"/>
    <property type="evidence" value="ECO:0007669"/>
    <property type="project" value="UniProtKB-ARBA"/>
</dbReference>
<evidence type="ECO:0000256" key="13">
    <source>
        <dbReference type="ARBA" id="ARBA00025862"/>
    </source>
</evidence>
<keyword evidence="5 14" id="KW-0999">Mitochondrion inner membrane</keyword>
<comment type="domain">
    <text evidence="14">The twin CX3C motif contains 4 conserved Cys residues that form 2 disulfide bonds in the mitochondrial intermembrane space.</text>
</comment>
<evidence type="ECO:0000256" key="1">
    <source>
        <dbReference type="ARBA" id="ARBA00004137"/>
    </source>
</evidence>
<evidence type="ECO:0000256" key="5">
    <source>
        <dbReference type="ARBA" id="ARBA00022792"/>
    </source>
</evidence>
<dbReference type="Proteomes" id="UP000326924">
    <property type="component" value="Unassembled WGS sequence"/>
</dbReference>
<evidence type="ECO:0000256" key="6">
    <source>
        <dbReference type="ARBA" id="ARBA00022833"/>
    </source>
</evidence>
<evidence type="ECO:0000256" key="2">
    <source>
        <dbReference type="ARBA" id="ARBA00006720"/>
    </source>
</evidence>
<comment type="similarity">
    <text evidence="2 14">Belongs to the small Tim family.</text>
</comment>
<dbReference type="OrthoDB" id="7813104at2759"/>
<evidence type="ECO:0000259" key="15">
    <source>
        <dbReference type="Pfam" id="PF02953"/>
    </source>
</evidence>
<feature type="domain" description="Tim10-like" evidence="15">
    <location>
        <begin position="2"/>
        <end position="62"/>
    </location>
</feature>
<name>A0A5J5EYX3_9PEZI</name>
<dbReference type="SUPFAM" id="SSF144122">
    <property type="entry name" value="Tim10-like"/>
    <property type="match status" value="1"/>
</dbReference>
<keyword evidence="3 14" id="KW-0813">Transport</keyword>
<evidence type="ECO:0000313" key="17">
    <source>
        <dbReference type="Proteomes" id="UP000326924"/>
    </source>
</evidence>
<evidence type="ECO:0000256" key="11">
    <source>
        <dbReference type="ARBA" id="ARBA00023186"/>
    </source>
</evidence>
<dbReference type="Pfam" id="PF02953">
    <property type="entry name" value="zf-Tim10_DDP"/>
    <property type="match status" value="1"/>
</dbReference>
<comment type="caution">
    <text evidence="16">The sequence shown here is derived from an EMBL/GenBank/DDBJ whole genome shotgun (WGS) entry which is preliminary data.</text>
</comment>
<evidence type="ECO:0000256" key="10">
    <source>
        <dbReference type="ARBA" id="ARBA00023157"/>
    </source>
</evidence>
<keyword evidence="5 14" id="KW-0472">Membrane</keyword>
<protein>
    <recommendedName>
        <fullName evidence="14">Mitochondrial import inner membrane translocase subunit</fullName>
    </recommendedName>
</protein>
<keyword evidence="11 14" id="KW-0143">Chaperone</keyword>
<comment type="subcellular location">
    <subcellularLocation>
        <location evidence="1 14">Mitochondrion inner membrane</location>
        <topology evidence="1 14">Peripheral membrane protein</topology>
        <orientation evidence="1 14">Intermembrane side</orientation>
    </subcellularLocation>
</comment>
<keyword evidence="17" id="KW-1185">Reference proteome</keyword>
<dbReference type="InterPro" id="IPR004217">
    <property type="entry name" value="Tim10-like"/>
</dbReference>
<keyword evidence="8 14" id="KW-0811">Translocation</keyword>
<evidence type="ECO:0000256" key="8">
    <source>
        <dbReference type="ARBA" id="ARBA00023010"/>
    </source>
</evidence>
<dbReference type="GO" id="GO:0005743">
    <property type="term" value="C:mitochondrial inner membrane"/>
    <property type="evidence" value="ECO:0007669"/>
    <property type="project" value="UniProtKB-SubCell"/>
</dbReference>
<keyword evidence="7 14" id="KW-0653">Protein transport</keyword>
<dbReference type="FunCoup" id="A0A5J5EYX3">
    <property type="interactions" value="442"/>
</dbReference>
<evidence type="ECO:0000256" key="7">
    <source>
        <dbReference type="ARBA" id="ARBA00022927"/>
    </source>
</evidence>
<sequence>MQTVQQQQNVENARILIDKINKNCFAKCVPKPGSILSSGETTCLTNCMQKYMNAWNIVSGAYIYRIKNDPSSN</sequence>
<dbReference type="InterPro" id="IPR035427">
    <property type="entry name" value="Tim10-like_dom_sf"/>
</dbReference>
<keyword evidence="9 14" id="KW-0496">Mitochondrion</keyword>
<evidence type="ECO:0000256" key="14">
    <source>
        <dbReference type="RuleBase" id="RU367043"/>
    </source>
</evidence>
<organism evidence="16 17">
    <name type="scientific">Sphaerosporella brunnea</name>
    <dbReference type="NCBI Taxonomy" id="1250544"/>
    <lineage>
        <taxon>Eukaryota</taxon>
        <taxon>Fungi</taxon>
        <taxon>Dikarya</taxon>
        <taxon>Ascomycota</taxon>
        <taxon>Pezizomycotina</taxon>
        <taxon>Pezizomycetes</taxon>
        <taxon>Pezizales</taxon>
        <taxon>Pyronemataceae</taxon>
        <taxon>Sphaerosporella</taxon>
    </lineage>
</organism>
<dbReference type="GO" id="GO:0046872">
    <property type="term" value="F:metal ion binding"/>
    <property type="evidence" value="ECO:0007669"/>
    <property type="project" value="UniProtKB-KW"/>
</dbReference>
<dbReference type="InParanoid" id="A0A5J5EYX3"/>
<gene>
    <name evidence="16" type="ORF">FN846DRAFT_777297</name>
</gene>
<accession>A0A5J5EYX3</accession>
<evidence type="ECO:0000256" key="12">
    <source>
        <dbReference type="ARBA" id="ARBA00025151"/>
    </source>
</evidence>
<dbReference type="EMBL" id="VXIS01000069">
    <property type="protein sequence ID" value="KAA8908346.1"/>
    <property type="molecule type" value="Genomic_DNA"/>
</dbReference>
<evidence type="ECO:0000256" key="4">
    <source>
        <dbReference type="ARBA" id="ARBA00022723"/>
    </source>
</evidence>
<dbReference type="GO" id="GO:0045039">
    <property type="term" value="P:protein insertion into mitochondrial inner membrane"/>
    <property type="evidence" value="ECO:0007669"/>
    <property type="project" value="UniProtKB-ARBA"/>
</dbReference>
<proteinExistence type="inferred from homology"/>
<comment type="subunit">
    <text evidence="13">Heterohexamer; composed of 3 copies of TIM8 and 3 copies of TIM13, named soluble 70 kDa complex. Associates with the TIM22 complex, whose core is composed of TIM22 and TIM54. Interacts with the transmembrane regions of multi-pass transmembrane proteins in transit.</text>
</comment>
<keyword evidence="4" id="KW-0479">Metal-binding</keyword>
<evidence type="ECO:0000256" key="3">
    <source>
        <dbReference type="ARBA" id="ARBA00022448"/>
    </source>
</evidence>
<dbReference type="AlphaFoldDB" id="A0A5J5EYX3"/>
<dbReference type="GO" id="GO:0015031">
    <property type="term" value="P:protein transport"/>
    <property type="evidence" value="ECO:0007669"/>
    <property type="project" value="UniProtKB-KW"/>
</dbReference>
<evidence type="ECO:0000313" key="16">
    <source>
        <dbReference type="EMBL" id="KAA8908346.1"/>
    </source>
</evidence>
<reference evidence="16 17" key="1">
    <citation type="submission" date="2019-09" db="EMBL/GenBank/DDBJ databases">
        <title>Draft genome of the ectomycorrhizal ascomycete Sphaerosporella brunnea.</title>
        <authorList>
            <consortium name="DOE Joint Genome Institute"/>
            <person name="Benucci G.M."/>
            <person name="Marozzi G."/>
            <person name="Antonielli L."/>
            <person name="Sanchez S."/>
            <person name="Marco P."/>
            <person name="Wang X."/>
            <person name="Falini L.B."/>
            <person name="Barry K."/>
            <person name="Haridas S."/>
            <person name="Lipzen A."/>
            <person name="Labutti K."/>
            <person name="Grigoriev I.V."/>
            <person name="Murat C."/>
            <person name="Martin F."/>
            <person name="Albertini E."/>
            <person name="Donnini D."/>
            <person name="Bonito G."/>
        </authorList>
    </citation>
    <scope>NUCLEOTIDE SEQUENCE [LARGE SCALE GENOMIC DNA]</scope>
    <source>
        <strain evidence="16 17">Sb_GMNB300</strain>
    </source>
</reference>
<keyword evidence="10 14" id="KW-1015">Disulfide bond</keyword>
<keyword evidence="6" id="KW-0862">Zinc</keyword>
<comment type="function">
    <text evidence="12">Mitochondrial intermembrane chaperone that participates in the import and insertion of some multi-pass transmembrane proteins into the mitochondrial inner membrane. Also required for the transfer of beta-barrel precursors from the TOM complex to the sorting and assembly machinery (SAM complex) of the outer membrane. Acts as a chaperone-like protein that protects the hydrophobic precursors from aggregation and guide them through the mitochondrial intermembrane space. The TIM8-TIM13 complex is non essential and only mediates the import of few proteins, while the predominant TIM9-TIM10 70 kDa complex is crucial and mediates the import of much more proteins.</text>
</comment>
<evidence type="ECO:0000256" key="9">
    <source>
        <dbReference type="ARBA" id="ARBA00023128"/>
    </source>
</evidence>
<dbReference type="FunFam" id="1.10.287.810:FF:000001">
    <property type="entry name" value="mitochondrial import inner membrane translocase subunit TIM13"/>
    <property type="match status" value="1"/>
</dbReference>